<keyword evidence="3" id="KW-1185">Reference proteome</keyword>
<reference evidence="2 3" key="1">
    <citation type="submission" date="2020-07" db="EMBL/GenBank/DDBJ databases">
        <title>Telomere length de novo assembly of all 7 chromosomes of the fungus, Metarhizium brunneum, using a novel assembly pipeline.</title>
        <authorList>
            <person name="Saud z."/>
            <person name="Kortsinoglou A."/>
            <person name="Kouvelis V.N."/>
            <person name="Butt T.M."/>
        </authorList>
    </citation>
    <scope>NUCLEOTIDE SEQUENCE [LARGE SCALE GENOMIC DNA]</scope>
    <source>
        <strain evidence="2 3">4556</strain>
    </source>
</reference>
<dbReference type="KEGG" id="mbrn:26243068"/>
<dbReference type="EMBL" id="CP058934">
    <property type="protein sequence ID" value="QLI68868.1"/>
    <property type="molecule type" value="Genomic_DNA"/>
</dbReference>
<accession>A0A7D5Z6Z2</accession>
<keyword evidence="1" id="KW-0472">Membrane</keyword>
<feature type="transmembrane region" description="Helical" evidence="1">
    <location>
        <begin position="163"/>
        <end position="183"/>
    </location>
</feature>
<dbReference type="GeneID" id="26243068"/>
<dbReference type="AlphaFoldDB" id="A0A7D5Z6Z2"/>
<evidence type="ECO:0000313" key="2">
    <source>
        <dbReference type="EMBL" id="QLI68868.1"/>
    </source>
</evidence>
<feature type="transmembrane region" description="Helical" evidence="1">
    <location>
        <begin position="195"/>
        <end position="216"/>
    </location>
</feature>
<evidence type="ECO:0000256" key="1">
    <source>
        <dbReference type="SAM" id="Phobius"/>
    </source>
</evidence>
<keyword evidence="1" id="KW-1133">Transmembrane helix</keyword>
<dbReference type="Proteomes" id="UP000510686">
    <property type="component" value="Chromosome 3"/>
</dbReference>
<feature type="transmembrane region" description="Helical" evidence="1">
    <location>
        <begin position="338"/>
        <end position="360"/>
    </location>
</feature>
<organism evidence="2 3">
    <name type="scientific">Metarhizium brunneum</name>
    <dbReference type="NCBI Taxonomy" id="500148"/>
    <lineage>
        <taxon>Eukaryota</taxon>
        <taxon>Fungi</taxon>
        <taxon>Dikarya</taxon>
        <taxon>Ascomycota</taxon>
        <taxon>Pezizomycotina</taxon>
        <taxon>Sordariomycetes</taxon>
        <taxon>Hypocreomycetidae</taxon>
        <taxon>Hypocreales</taxon>
        <taxon>Clavicipitaceae</taxon>
        <taxon>Metarhizium</taxon>
    </lineage>
</organism>
<feature type="transmembrane region" description="Helical" evidence="1">
    <location>
        <begin position="83"/>
        <end position="104"/>
    </location>
</feature>
<keyword evidence="1" id="KW-0812">Transmembrane</keyword>
<feature type="transmembrane region" description="Helical" evidence="1">
    <location>
        <begin position="237"/>
        <end position="268"/>
    </location>
</feature>
<name>A0A7D5Z6Z2_9HYPO</name>
<feature type="transmembrane region" description="Helical" evidence="1">
    <location>
        <begin position="294"/>
        <end position="317"/>
    </location>
</feature>
<proteinExistence type="predicted"/>
<feature type="transmembrane region" description="Helical" evidence="1">
    <location>
        <begin position="124"/>
        <end position="143"/>
    </location>
</feature>
<sequence>MSWYMHTYFVGLAAVGYDALWGSLVKNGTATAFGAVKASGTLPDGNLLQKVYTKIPFLDQFLLSPVIFYDALLRDRNPVYRSLLVSLFSTMQTTAFCTIAHGWLGGSPLWWNIIESLLWGVFNQSYGAAFVYPLYCFAHLHQLKNEGIKEKNMKKLSTEDAEALLYTSIVAAVLPAWLIYPAFVSCSSETRQFLIASYRTTPTILALAQPVIAVLIKRCRRIPLDGSYIGPLVKGSLYLSGACSALGHLYALATSLALAPVTLTGIFWPWTTSMDISSISVIAQGCHLFLQNDWWVILAAFVPYASAILSSATCSRIPGKTLSTLSWADTQVCQLGKTFGGLAALAFVFSPGAVLAWTMAAKV</sequence>
<protein>
    <submittedName>
        <fullName evidence="2">Asperlin biosynthesis cluster protein G</fullName>
    </submittedName>
</protein>
<gene>
    <name evidence="2" type="primary">alnR</name>
    <name evidence="2" type="ORF">G6M90_00g060880</name>
</gene>
<dbReference type="RefSeq" id="XP_014544656.1">
    <property type="nucleotide sequence ID" value="XM_014689170.1"/>
</dbReference>
<dbReference type="OrthoDB" id="72269at2759"/>
<evidence type="ECO:0000313" key="3">
    <source>
        <dbReference type="Proteomes" id="UP000510686"/>
    </source>
</evidence>